<accession>A0AAD6SH73</accession>
<name>A0AAD6SH73_9AGAR</name>
<dbReference type="Proteomes" id="UP001218188">
    <property type="component" value="Unassembled WGS sequence"/>
</dbReference>
<dbReference type="EMBL" id="JARJCM010000144">
    <property type="protein sequence ID" value="KAJ7026065.1"/>
    <property type="molecule type" value="Genomic_DNA"/>
</dbReference>
<proteinExistence type="predicted"/>
<protein>
    <submittedName>
        <fullName evidence="1">Uncharacterized protein</fullName>
    </submittedName>
</protein>
<gene>
    <name evidence="1" type="ORF">C8F04DRAFT_1268535</name>
</gene>
<reference evidence="1" key="1">
    <citation type="submission" date="2023-03" db="EMBL/GenBank/DDBJ databases">
        <title>Massive genome expansion in bonnet fungi (Mycena s.s.) driven by repeated elements and novel gene families across ecological guilds.</title>
        <authorList>
            <consortium name="Lawrence Berkeley National Laboratory"/>
            <person name="Harder C.B."/>
            <person name="Miyauchi S."/>
            <person name="Viragh M."/>
            <person name="Kuo A."/>
            <person name="Thoen E."/>
            <person name="Andreopoulos B."/>
            <person name="Lu D."/>
            <person name="Skrede I."/>
            <person name="Drula E."/>
            <person name="Henrissat B."/>
            <person name="Morin E."/>
            <person name="Kohler A."/>
            <person name="Barry K."/>
            <person name="LaButti K."/>
            <person name="Morin E."/>
            <person name="Salamov A."/>
            <person name="Lipzen A."/>
            <person name="Mereny Z."/>
            <person name="Hegedus B."/>
            <person name="Baldrian P."/>
            <person name="Stursova M."/>
            <person name="Weitz H."/>
            <person name="Taylor A."/>
            <person name="Grigoriev I.V."/>
            <person name="Nagy L.G."/>
            <person name="Martin F."/>
            <person name="Kauserud H."/>
        </authorList>
    </citation>
    <scope>NUCLEOTIDE SEQUENCE</scope>
    <source>
        <strain evidence="1">CBHHK200</strain>
    </source>
</reference>
<keyword evidence="2" id="KW-1185">Reference proteome</keyword>
<sequence>MSFLQVNGITASSASHHSSLRTSLSSSFLDRVRDGRLASTTRQLVTTFVPGFGPFGMVMDCETHSANEVDIILGFEWAAHIRDFLQASGYRLNRTFDAWTFLVDPSHPIGEFAVPLAPASLSYTGVPTTAHGFSSAHVAAHPGIDSGLGASHDAVRVPLASSSPILTLPLINPNIESIAPLSPPPLPRWGLPLVILYPSKTLNVNLNLQALQKLDQLLDRLDLETLSLC</sequence>
<evidence type="ECO:0000313" key="2">
    <source>
        <dbReference type="Proteomes" id="UP001218188"/>
    </source>
</evidence>
<evidence type="ECO:0000313" key="1">
    <source>
        <dbReference type="EMBL" id="KAJ7026065.1"/>
    </source>
</evidence>
<comment type="caution">
    <text evidence="1">The sequence shown here is derived from an EMBL/GenBank/DDBJ whole genome shotgun (WGS) entry which is preliminary data.</text>
</comment>
<organism evidence="1 2">
    <name type="scientific">Mycena alexandri</name>
    <dbReference type="NCBI Taxonomy" id="1745969"/>
    <lineage>
        <taxon>Eukaryota</taxon>
        <taxon>Fungi</taxon>
        <taxon>Dikarya</taxon>
        <taxon>Basidiomycota</taxon>
        <taxon>Agaricomycotina</taxon>
        <taxon>Agaricomycetes</taxon>
        <taxon>Agaricomycetidae</taxon>
        <taxon>Agaricales</taxon>
        <taxon>Marasmiineae</taxon>
        <taxon>Mycenaceae</taxon>
        <taxon>Mycena</taxon>
    </lineage>
</organism>
<dbReference type="AlphaFoldDB" id="A0AAD6SH73"/>